<evidence type="ECO:0000259" key="9">
    <source>
        <dbReference type="Pfam" id="PF23220"/>
    </source>
</evidence>
<name>A0AAD3HK39_9CHLO</name>
<dbReference type="PANTHER" id="PTHR11246">
    <property type="entry name" value="PRE-MRNA SPLICING FACTOR"/>
    <property type="match status" value="1"/>
</dbReference>
<dbReference type="Pfam" id="PF23220">
    <property type="entry name" value="HAT_Syf1_M"/>
    <property type="match status" value="1"/>
</dbReference>
<feature type="region of interest" description="Disordered" evidence="8">
    <location>
        <begin position="907"/>
        <end position="926"/>
    </location>
</feature>
<gene>
    <name evidence="12" type="ORF">Agub_g4705</name>
</gene>
<dbReference type="GO" id="GO:0000974">
    <property type="term" value="C:Prp19 complex"/>
    <property type="evidence" value="ECO:0007669"/>
    <property type="project" value="TreeGrafter"/>
</dbReference>
<dbReference type="GO" id="GO:0071014">
    <property type="term" value="C:post-mRNA release spliceosomal complex"/>
    <property type="evidence" value="ECO:0007669"/>
    <property type="project" value="TreeGrafter"/>
</dbReference>
<evidence type="ECO:0000256" key="2">
    <source>
        <dbReference type="ARBA" id="ARBA00008644"/>
    </source>
</evidence>
<dbReference type="Pfam" id="PF23233">
    <property type="entry name" value="HAT_Syf1_CNRKL1_N"/>
    <property type="match status" value="1"/>
</dbReference>
<dbReference type="FunFam" id="1.25.40.10:FF:000023">
    <property type="entry name" value="Pre-mRNA-splicing factor SYF1"/>
    <property type="match status" value="1"/>
</dbReference>
<evidence type="ECO:0000256" key="3">
    <source>
        <dbReference type="ARBA" id="ARBA00022664"/>
    </source>
</evidence>
<dbReference type="EMBL" id="BMAR01000006">
    <property type="protein sequence ID" value="GFR43608.1"/>
    <property type="molecule type" value="Genomic_DNA"/>
</dbReference>
<evidence type="ECO:0000256" key="5">
    <source>
        <dbReference type="ARBA" id="ARBA00022737"/>
    </source>
</evidence>
<feature type="region of interest" description="Disordered" evidence="8">
    <location>
        <begin position="843"/>
        <end position="887"/>
    </location>
</feature>
<dbReference type="InterPro" id="IPR055433">
    <property type="entry name" value="HAT_Syf1-like_N"/>
</dbReference>
<accession>A0AAD3HK39</accession>
<dbReference type="GO" id="GO:0071007">
    <property type="term" value="C:U2-type catalytic step 2 spliceosome"/>
    <property type="evidence" value="ECO:0007669"/>
    <property type="project" value="TreeGrafter"/>
</dbReference>
<keyword evidence="7" id="KW-0539">Nucleus</keyword>
<reference evidence="12 13" key="1">
    <citation type="journal article" date="2021" name="Sci. Rep.">
        <title>Genome sequencing of the multicellular alga Astrephomene provides insights into convergent evolution of germ-soma differentiation.</title>
        <authorList>
            <person name="Yamashita S."/>
            <person name="Yamamoto K."/>
            <person name="Matsuzaki R."/>
            <person name="Suzuki S."/>
            <person name="Yamaguchi H."/>
            <person name="Hirooka S."/>
            <person name="Minakuchi Y."/>
            <person name="Miyagishima S."/>
            <person name="Kawachi M."/>
            <person name="Toyoda A."/>
            <person name="Nozaki H."/>
        </authorList>
    </citation>
    <scope>NUCLEOTIDE SEQUENCE [LARGE SCALE GENOMIC DNA]</scope>
    <source>
        <strain evidence="12 13">NIES-4017</strain>
    </source>
</reference>
<dbReference type="PANTHER" id="PTHR11246:SF5">
    <property type="entry name" value="PRE-MRNA-SPLICING FACTOR SYF1"/>
    <property type="match status" value="1"/>
</dbReference>
<dbReference type="InterPro" id="IPR011990">
    <property type="entry name" value="TPR-like_helical_dom_sf"/>
</dbReference>
<dbReference type="FunFam" id="1.25.40.10:FF:000411">
    <property type="entry name" value="pre-mRNA-splicing factor SYF1"/>
    <property type="match status" value="1"/>
</dbReference>
<comment type="caution">
    <text evidence="12">The sequence shown here is derived from an EMBL/GenBank/DDBJ whole genome shotgun (WGS) entry which is preliminary data.</text>
</comment>
<proteinExistence type="inferred from homology"/>
<dbReference type="FunFam" id="1.25.40.10:FF:001962">
    <property type="entry name" value="Transcription-coupled DNA repair protein"/>
    <property type="match status" value="1"/>
</dbReference>
<keyword evidence="13" id="KW-1185">Reference proteome</keyword>
<dbReference type="SUPFAM" id="SSF48452">
    <property type="entry name" value="TPR-like"/>
    <property type="match status" value="5"/>
</dbReference>
<organism evidence="12 13">
    <name type="scientific">Astrephomene gubernaculifera</name>
    <dbReference type="NCBI Taxonomy" id="47775"/>
    <lineage>
        <taxon>Eukaryota</taxon>
        <taxon>Viridiplantae</taxon>
        <taxon>Chlorophyta</taxon>
        <taxon>core chlorophytes</taxon>
        <taxon>Chlorophyceae</taxon>
        <taxon>CS clade</taxon>
        <taxon>Chlamydomonadales</taxon>
        <taxon>Astrephomenaceae</taxon>
        <taxon>Astrephomene</taxon>
    </lineage>
</organism>
<dbReference type="GO" id="GO:0000349">
    <property type="term" value="P:generation of catalytic spliceosome for first transesterification step"/>
    <property type="evidence" value="ECO:0007669"/>
    <property type="project" value="TreeGrafter"/>
</dbReference>
<comment type="subcellular location">
    <subcellularLocation>
        <location evidence="1">Nucleus</location>
    </subcellularLocation>
</comment>
<feature type="compositionally biased region" description="Low complexity" evidence="8">
    <location>
        <begin position="852"/>
        <end position="864"/>
    </location>
</feature>
<feature type="compositionally biased region" description="Acidic residues" evidence="8">
    <location>
        <begin position="867"/>
        <end position="887"/>
    </location>
</feature>
<evidence type="ECO:0000313" key="12">
    <source>
        <dbReference type="EMBL" id="GFR43608.1"/>
    </source>
</evidence>
<evidence type="ECO:0000259" key="10">
    <source>
        <dbReference type="Pfam" id="PF23231"/>
    </source>
</evidence>
<dbReference type="FunFam" id="1.25.40.10:FF:000182">
    <property type="entry name" value="Pre-mRNA-splicing factor SYF1"/>
    <property type="match status" value="1"/>
</dbReference>
<dbReference type="Pfam" id="PF23231">
    <property type="entry name" value="HAT_Syf1_CNRKL1_C"/>
    <property type="match status" value="1"/>
</dbReference>
<feature type="region of interest" description="Disordered" evidence="8">
    <location>
        <begin position="315"/>
        <end position="335"/>
    </location>
</feature>
<comment type="similarity">
    <text evidence="2">Belongs to the crooked-neck family.</text>
</comment>
<dbReference type="InterPro" id="IPR056350">
    <property type="entry name" value="HAT_Syf1_central"/>
</dbReference>
<feature type="compositionally biased region" description="Acidic residues" evidence="8">
    <location>
        <begin position="317"/>
        <end position="333"/>
    </location>
</feature>
<keyword evidence="6" id="KW-0508">mRNA splicing</keyword>
<evidence type="ECO:0000256" key="4">
    <source>
        <dbReference type="ARBA" id="ARBA00022728"/>
    </source>
</evidence>
<dbReference type="SMART" id="SM00386">
    <property type="entry name" value="HAT"/>
    <property type="match status" value="11"/>
</dbReference>
<dbReference type="Proteomes" id="UP001054857">
    <property type="component" value="Unassembled WGS sequence"/>
</dbReference>
<evidence type="ECO:0000313" key="13">
    <source>
        <dbReference type="Proteomes" id="UP001054857"/>
    </source>
</evidence>
<feature type="domain" description="Pre-mRNA-splicing factor SYF1 central HAT repeats" evidence="9">
    <location>
        <begin position="183"/>
        <end position="402"/>
    </location>
</feature>
<sequence length="926" mass="104397">MAVVASNAQLRAMEDLLPQQEDLLYEEELARNPYNLKMWLRYIQARTEASPKRRYLLYERALRALPGSYKLWYGYLSERRLAVRGLRPDHSAYEALNNTFERSLVSMHKMPRIWLDYLQLLMEQRLVTRTRRTFDRALASLPITQHDRVWQLYLKFIHTPGIPVETAVRLYRRYLKLEPTHAEEYVAYLKAKGCWGEAARKLAELLNDDTFRSLEGKSKHTLWLELCDIVTKHPKEVAGMRVDAIIRGGIRRFTDEVGRLWTSLADYYIRRSMFEKARDVYEEGLCSVITVHDFSLIYDAYTQFEESLLSASMEQLAGEDEEEGGAEEGDDGTDFLLKDDGNDVDLRLARLEHLMNRRPELLSSVILRQNPHNVAEWHKRVKLFEGKPTKQILTYTEAVRTVDPDKATGKPHSLWCAFAKFYERHGDVPNARIIFQKATEARYKYVDDLAQVWCEWVEMELRHSNFKRALDIINRVLAPPQRPARMTQEEERALPVQERVYRNLKLHLMHTDLEESLGTRESTCAAYDRILDLRIATPQVILNYALFLTEQKAFEDAFKVYERGIALFKYPHVKDIWSAYLAAFVERYGGKKLERARDLYEQAIKDAPPQECKSLYLDYAKLEETHGLARHAMDIYGRALAAVPKDQRKSVLDVYVSRASDFFGIAKVREIYESAIEAEPPNDFSDEDVRELCTRYAALETKLGEIDRARAIYVHGSAVSHPDRAADYWAAWRAFEVRHGNEDTFKEMMRILRSVKVSFSHMQINSIVDAARITSRAEAEAGIGAAGAGGPGAKRAREGADAMAELEAEAVAAMGLGAAAGGAGTAGRTALSGFVSAGIIQQGGEKDGSAAGGQQQRKAAAAAANPEEIDIDADMDDEGGGGGEDMDVAEKAVPAGVYGSLAGLAAKGKDGVSDAGGEGAQKKRRT</sequence>
<evidence type="ECO:0000256" key="7">
    <source>
        <dbReference type="ARBA" id="ARBA00023242"/>
    </source>
</evidence>
<keyword evidence="3" id="KW-0507">mRNA processing</keyword>
<dbReference type="InterPro" id="IPR055430">
    <property type="entry name" value="HAT_Syf1_CNRKL1_C"/>
</dbReference>
<evidence type="ECO:0000256" key="6">
    <source>
        <dbReference type="ARBA" id="ARBA00023187"/>
    </source>
</evidence>
<feature type="domain" description="Pre-mRNA-splicing factor Syf1/CRNKL1-like C-terminal HAT-repeats" evidence="10">
    <location>
        <begin position="404"/>
        <end position="809"/>
    </location>
</feature>
<keyword evidence="5" id="KW-0677">Repeat</keyword>
<dbReference type="FunFam" id="1.25.40.10:FF:000137">
    <property type="entry name" value="Pre-mRNA-splicing factor syf1"/>
    <property type="match status" value="1"/>
</dbReference>
<protein>
    <submittedName>
        <fullName evidence="12">Uncharacterized protein</fullName>
    </submittedName>
</protein>
<evidence type="ECO:0000259" key="11">
    <source>
        <dbReference type="Pfam" id="PF23233"/>
    </source>
</evidence>
<evidence type="ECO:0000256" key="8">
    <source>
        <dbReference type="SAM" id="MobiDB-lite"/>
    </source>
</evidence>
<dbReference type="InterPro" id="IPR003107">
    <property type="entry name" value="HAT"/>
</dbReference>
<keyword evidence="4" id="KW-0747">Spliceosome</keyword>
<feature type="domain" description="Pre-mRNA-splicing factor Syf1-like N-terminal HAT-repeats" evidence="11">
    <location>
        <begin position="21"/>
        <end position="179"/>
    </location>
</feature>
<dbReference type="InterPro" id="IPR045075">
    <property type="entry name" value="Syf1-like"/>
</dbReference>
<dbReference type="Gene3D" id="1.25.40.10">
    <property type="entry name" value="Tetratricopeptide repeat domain"/>
    <property type="match status" value="5"/>
</dbReference>
<evidence type="ECO:0000256" key="1">
    <source>
        <dbReference type="ARBA" id="ARBA00004123"/>
    </source>
</evidence>
<dbReference type="AlphaFoldDB" id="A0AAD3HK39"/>